<proteinExistence type="predicted"/>
<reference evidence="2 3" key="1">
    <citation type="submission" date="2020-11" db="EMBL/GenBank/DDBJ databases">
        <authorList>
            <person name="Peeters C."/>
        </authorList>
    </citation>
    <scope>NUCLEOTIDE SEQUENCE [LARGE SCALE GENOMIC DNA]</scope>
    <source>
        <strain evidence="2 3">LMG 7974</strain>
    </source>
</reference>
<sequence length="142" mass="17084">MISDEPHRKSINFDFDTKKLEELTGSKTKAYYQIEKFMLENGFIHRQGSGYLSKETLQDYDIFALIEKMVYKFEWFYECYKKFDVARYYDDEALTYDRLISSVYEEKQNNEINQALSNTTNVDCDNNQDNAQEKQSKVRKRR</sequence>
<dbReference type="EMBL" id="CAJHOF010000017">
    <property type="protein sequence ID" value="CAD7289522.1"/>
    <property type="molecule type" value="Genomic_DNA"/>
</dbReference>
<feature type="compositionally biased region" description="Polar residues" evidence="1">
    <location>
        <begin position="118"/>
        <end position="130"/>
    </location>
</feature>
<evidence type="ECO:0000256" key="1">
    <source>
        <dbReference type="SAM" id="MobiDB-lite"/>
    </source>
</evidence>
<organism evidence="2 3">
    <name type="scientific">Campylobacter majalis</name>
    <dbReference type="NCBI Taxonomy" id="2790656"/>
    <lineage>
        <taxon>Bacteria</taxon>
        <taxon>Pseudomonadati</taxon>
        <taxon>Campylobacterota</taxon>
        <taxon>Epsilonproteobacteria</taxon>
        <taxon>Campylobacterales</taxon>
        <taxon>Campylobacteraceae</taxon>
        <taxon>Campylobacter</taxon>
    </lineage>
</organism>
<evidence type="ECO:0000313" key="2">
    <source>
        <dbReference type="EMBL" id="CAD7289522.1"/>
    </source>
</evidence>
<dbReference type="RefSeq" id="WP_229933378.1">
    <property type="nucleotide sequence ID" value="NZ_CAJHOF010000017.1"/>
</dbReference>
<feature type="region of interest" description="Disordered" evidence="1">
    <location>
        <begin position="118"/>
        <end position="142"/>
    </location>
</feature>
<protein>
    <recommendedName>
        <fullName evidence="4">Vapd</fullName>
    </recommendedName>
</protein>
<comment type="caution">
    <text evidence="2">The sequence shown here is derived from an EMBL/GenBank/DDBJ whole genome shotgun (WGS) entry which is preliminary data.</text>
</comment>
<dbReference type="Gene3D" id="3.30.70.240">
    <property type="match status" value="1"/>
</dbReference>
<name>A0ABM8Q9P3_9BACT</name>
<evidence type="ECO:0008006" key="4">
    <source>
        <dbReference type="Google" id="ProtNLM"/>
    </source>
</evidence>
<gene>
    <name evidence="2" type="ORF">LMG7974_01599</name>
</gene>
<accession>A0ABM8Q9P3</accession>
<evidence type="ECO:0000313" key="3">
    <source>
        <dbReference type="Proteomes" id="UP000789803"/>
    </source>
</evidence>
<dbReference type="Proteomes" id="UP000789803">
    <property type="component" value="Unassembled WGS sequence"/>
</dbReference>
<keyword evidence="3" id="KW-1185">Reference proteome</keyword>